<accession>A0A8J2V2D3</accession>
<dbReference type="PANTHER" id="PTHR11088">
    <property type="entry name" value="TRNA DIMETHYLALLYLTRANSFERASE"/>
    <property type="match status" value="1"/>
</dbReference>
<evidence type="ECO:0000313" key="14">
    <source>
        <dbReference type="EMBL" id="GGD01365.1"/>
    </source>
</evidence>
<dbReference type="InterPro" id="IPR027417">
    <property type="entry name" value="P-loop_NTPase"/>
</dbReference>
<dbReference type="GO" id="GO:0006400">
    <property type="term" value="P:tRNA modification"/>
    <property type="evidence" value="ECO:0007669"/>
    <property type="project" value="TreeGrafter"/>
</dbReference>
<sequence>MAHTPSELIVLIAGPTASGKSAAALRLADALDGEIVNADAMQVYRDLRTLTARPDEAEEAQAPHHLYGVLDGAERCSAGRWARLAARVIDEIRGRGRVPIVVGGTGLYFKALTEGLSPMPDVPEDIRGQGNRLFDAVGAAAFRQAVLSRDPGMAHLEENDRQRLIRAWEVHEATGTPLSAWQGQPREAVVSGEFRPAVLQPPRDALYARCDQRLEQMLQRDALNEVRALLARKLDPSLPVMKSLGVPEFAAHLAGELPLDEALALAQQNTRRFAKRQMTWFRGQEPGWPVFETADDLVEDLLSASS</sequence>
<dbReference type="NCBIfam" id="TIGR00174">
    <property type="entry name" value="miaA"/>
    <property type="match status" value="1"/>
</dbReference>
<dbReference type="RefSeq" id="WP_188159987.1">
    <property type="nucleotide sequence ID" value="NZ_BMGH01000001.1"/>
</dbReference>
<dbReference type="GO" id="GO:0005524">
    <property type="term" value="F:ATP binding"/>
    <property type="evidence" value="ECO:0007669"/>
    <property type="project" value="UniProtKB-UniRule"/>
</dbReference>
<evidence type="ECO:0000256" key="12">
    <source>
        <dbReference type="RuleBase" id="RU003784"/>
    </source>
</evidence>
<feature type="binding site" evidence="10">
    <location>
        <begin position="16"/>
        <end position="21"/>
    </location>
    <ligand>
        <name>substrate</name>
    </ligand>
</feature>
<evidence type="ECO:0000313" key="15">
    <source>
        <dbReference type="Proteomes" id="UP000613582"/>
    </source>
</evidence>
<dbReference type="EMBL" id="BMGH01000001">
    <property type="protein sequence ID" value="GGD01365.1"/>
    <property type="molecule type" value="Genomic_DNA"/>
</dbReference>
<evidence type="ECO:0000256" key="8">
    <source>
        <dbReference type="ARBA" id="ARBA00022842"/>
    </source>
</evidence>
<dbReference type="Pfam" id="PF01715">
    <property type="entry name" value="IPPT"/>
    <property type="match status" value="1"/>
</dbReference>
<keyword evidence="8 10" id="KW-0460">Magnesium</keyword>
<evidence type="ECO:0000256" key="9">
    <source>
        <dbReference type="ARBA" id="ARBA00049563"/>
    </source>
</evidence>
<evidence type="ECO:0000256" key="11">
    <source>
        <dbReference type="RuleBase" id="RU003783"/>
    </source>
</evidence>
<evidence type="ECO:0000256" key="3">
    <source>
        <dbReference type="ARBA" id="ARBA00005842"/>
    </source>
</evidence>
<evidence type="ECO:0000256" key="5">
    <source>
        <dbReference type="ARBA" id="ARBA00022694"/>
    </source>
</evidence>
<comment type="catalytic activity">
    <reaction evidence="9 10 11">
        <text>adenosine(37) in tRNA + dimethylallyl diphosphate = N(6)-dimethylallyladenosine(37) in tRNA + diphosphate</text>
        <dbReference type="Rhea" id="RHEA:26482"/>
        <dbReference type="Rhea" id="RHEA-COMP:10162"/>
        <dbReference type="Rhea" id="RHEA-COMP:10375"/>
        <dbReference type="ChEBI" id="CHEBI:33019"/>
        <dbReference type="ChEBI" id="CHEBI:57623"/>
        <dbReference type="ChEBI" id="CHEBI:74411"/>
        <dbReference type="ChEBI" id="CHEBI:74415"/>
        <dbReference type="EC" id="2.5.1.75"/>
    </reaction>
</comment>
<feature type="site" description="Interaction with substrate tRNA" evidence="10">
    <location>
        <position position="105"/>
    </location>
</feature>
<evidence type="ECO:0000256" key="10">
    <source>
        <dbReference type="HAMAP-Rule" id="MF_00185"/>
    </source>
</evidence>
<keyword evidence="7 10" id="KW-0067">ATP-binding</keyword>
<comment type="function">
    <text evidence="2 10 12">Catalyzes the transfer of a dimethylallyl group onto the adenine at position 37 in tRNAs that read codons beginning with uridine, leading to the formation of N6-(dimethylallyl)adenosine (i(6)A).</text>
</comment>
<evidence type="ECO:0000256" key="7">
    <source>
        <dbReference type="ARBA" id="ARBA00022840"/>
    </source>
</evidence>
<dbReference type="AlphaFoldDB" id="A0A8J2V2D3"/>
<dbReference type="InterPro" id="IPR018022">
    <property type="entry name" value="IPT"/>
</dbReference>
<feature type="binding site" evidence="10">
    <location>
        <begin position="14"/>
        <end position="21"/>
    </location>
    <ligand>
        <name>ATP</name>
        <dbReference type="ChEBI" id="CHEBI:30616"/>
    </ligand>
</feature>
<comment type="caution">
    <text evidence="10">Lacks conserved residue(s) required for the propagation of feature annotation.</text>
</comment>
<keyword evidence="4 10" id="KW-0808">Transferase</keyword>
<proteinExistence type="inferred from homology"/>
<evidence type="ECO:0000256" key="6">
    <source>
        <dbReference type="ARBA" id="ARBA00022741"/>
    </source>
</evidence>
<gene>
    <name evidence="10 14" type="primary">miaA</name>
    <name evidence="14" type="ORF">GCM10011342_07970</name>
</gene>
<keyword evidence="15" id="KW-1185">Reference proteome</keyword>
<comment type="cofactor">
    <cofactor evidence="1 10">
        <name>Mg(2+)</name>
        <dbReference type="ChEBI" id="CHEBI:18420"/>
    </cofactor>
</comment>
<dbReference type="Gene3D" id="3.40.50.300">
    <property type="entry name" value="P-loop containing nucleotide triphosphate hydrolases"/>
    <property type="match status" value="1"/>
</dbReference>
<comment type="subunit">
    <text evidence="10">Monomer.</text>
</comment>
<dbReference type="Proteomes" id="UP000613582">
    <property type="component" value="Unassembled WGS sequence"/>
</dbReference>
<evidence type="ECO:0000256" key="2">
    <source>
        <dbReference type="ARBA" id="ARBA00003213"/>
    </source>
</evidence>
<feature type="region of interest" description="Interaction with substrate tRNA" evidence="10">
    <location>
        <begin position="162"/>
        <end position="166"/>
    </location>
</feature>
<evidence type="ECO:0000256" key="13">
    <source>
        <dbReference type="RuleBase" id="RU003785"/>
    </source>
</evidence>
<evidence type="ECO:0000256" key="1">
    <source>
        <dbReference type="ARBA" id="ARBA00001946"/>
    </source>
</evidence>
<evidence type="ECO:0000256" key="4">
    <source>
        <dbReference type="ARBA" id="ARBA00022679"/>
    </source>
</evidence>
<dbReference type="Gene3D" id="1.10.20.140">
    <property type="match status" value="1"/>
</dbReference>
<dbReference type="PANTHER" id="PTHR11088:SF60">
    <property type="entry name" value="TRNA DIMETHYLALLYLTRANSFERASE"/>
    <property type="match status" value="1"/>
</dbReference>
<reference evidence="14" key="1">
    <citation type="journal article" date="2014" name="Int. J. Syst. Evol. Microbiol.">
        <title>Complete genome sequence of Corynebacterium casei LMG S-19264T (=DSM 44701T), isolated from a smear-ripened cheese.</title>
        <authorList>
            <consortium name="US DOE Joint Genome Institute (JGI-PGF)"/>
            <person name="Walter F."/>
            <person name="Albersmeier A."/>
            <person name="Kalinowski J."/>
            <person name="Ruckert C."/>
        </authorList>
    </citation>
    <scope>NUCLEOTIDE SEQUENCE</scope>
    <source>
        <strain evidence="14">CGMCC 1.12921</strain>
    </source>
</reference>
<dbReference type="HAMAP" id="MF_00185">
    <property type="entry name" value="IPP_trans"/>
    <property type="match status" value="1"/>
</dbReference>
<keyword evidence="6 10" id="KW-0547">Nucleotide-binding</keyword>
<dbReference type="EC" id="2.5.1.75" evidence="10"/>
<feature type="site" description="Interaction with substrate tRNA" evidence="10">
    <location>
        <position position="127"/>
    </location>
</feature>
<comment type="caution">
    <text evidence="14">The sequence shown here is derived from an EMBL/GenBank/DDBJ whole genome shotgun (WGS) entry which is preliminary data.</text>
</comment>
<keyword evidence="5 10" id="KW-0819">tRNA processing</keyword>
<organism evidence="14 15">
    <name type="scientific">Aquisalinus flavus</name>
    <dbReference type="NCBI Taxonomy" id="1526572"/>
    <lineage>
        <taxon>Bacteria</taxon>
        <taxon>Pseudomonadati</taxon>
        <taxon>Pseudomonadota</taxon>
        <taxon>Alphaproteobacteria</taxon>
        <taxon>Parvularculales</taxon>
        <taxon>Parvularculaceae</taxon>
        <taxon>Aquisalinus</taxon>
    </lineage>
</organism>
<reference evidence="14" key="2">
    <citation type="submission" date="2020-09" db="EMBL/GenBank/DDBJ databases">
        <authorList>
            <person name="Sun Q."/>
            <person name="Zhou Y."/>
        </authorList>
    </citation>
    <scope>NUCLEOTIDE SEQUENCE</scope>
    <source>
        <strain evidence="14">CGMCC 1.12921</strain>
    </source>
</reference>
<dbReference type="InterPro" id="IPR039657">
    <property type="entry name" value="Dimethylallyltransferase"/>
</dbReference>
<comment type="similarity">
    <text evidence="3 10 13">Belongs to the IPP transferase family.</text>
</comment>
<protein>
    <recommendedName>
        <fullName evidence="10">tRNA dimethylallyltransferase</fullName>
        <ecNumber evidence="10">2.5.1.75</ecNumber>
    </recommendedName>
    <alternativeName>
        <fullName evidence="10">Dimethylallyl diphosphate:tRNA dimethylallyltransferase</fullName>
        <shortName evidence="10">DMAPP:tRNA dimethylallyltransferase</shortName>
        <shortName evidence="10">DMATase</shortName>
    </alternativeName>
    <alternativeName>
        <fullName evidence="10">Isopentenyl-diphosphate:tRNA isopentenyltransferase</fullName>
        <shortName evidence="10">IPP transferase</shortName>
        <shortName evidence="10">IPPT</shortName>
        <shortName evidence="10">IPTase</shortName>
    </alternativeName>
</protein>
<name>A0A8J2V2D3_9PROT</name>
<dbReference type="SUPFAM" id="SSF52540">
    <property type="entry name" value="P-loop containing nucleoside triphosphate hydrolases"/>
    <property type="match status" value="2"/>
</dbReference>
<dbReference type="GO" id="GO:0052381">
    <property type="term" value="F:tRNA dimethylallyltransferase activity"/>
    <property type="evidence" value="ECO:0007669"/>
    <property type="project" value="UniProtKB-UniRule"/>
</dbReference>